<feature type="transmembrane region" description="Helical" evidence="10">
    <location>
        <begin position="93"/>
        <end position="114"/>
    </location>
</feature>
<keyword evidence="6 10" id="KW-0106">Calcium</keyword>
<evidence type="ECO:0000256" key="1">
    <source>
        <dbReference type="ARBA" id="ARBA00004127"/>
    </source>
</evidence>
<evidence type="ECO:0000256" key="3">
    <source>
        <dbReference type="ARBA" id="ARBA00022448"/>
    </source>
</evidence>
<keyword evidence="9 10" id="KW-0472">Membrane</keyword>
<dbReference type="GO" id="GO:0012505">
    <property type="term" value="C:endomembrane system"/>
    <property type="evidence" value="ECO:0007669"/>
    <property type="project" value="UniProtKB-SubCell"/>
</dbReference>
<reference evidence="13 14" key="1">
    <citation type="submission" date="2018-10" db="EMBL/GenBank/DDBJ databases">
        <title>Pan-genome distribution and transcriptional activeness of fungal secondary metabolism genes in Aspergillus section Fumigati.</title>
        <authorList>
            <person name="Takahashi H."/>
            <person name="Umemura M."/>
            <person name="Ninomiya A."/>
            <person name="Kusuya Y."/>
            <person name="Urayama S."/>
            <person name="Shimizu M."/>
            <person name="Watanabe A."/>
            <person name="Kamei K."/>
            <person name="Yaguchi T."/>
            <person name="Hagiwara D."/>
        </authorList>
    </citation>
    <scope>NUCLEOTIDE SEQUENCE [LARGE SCALE GENOMIC DNA]</scope>
    <source>
        <strain evidence="13 14">IFM 55266</strain>
    </source>
</reference>
<dbReference type="InterPro" id="IPR004713">
    <property type="entry name" value="CaH_exchang"/>
</dbReference>
<keyword evidence="14" id="KW-1185">Reference proteome</keyword>
<evidence type="ECO:0000313" key="13">
    <source>
        <dbReference type="EMBL" id="GIJ90539.1"/>
    </source>
</evidence>
<dbReference type="EMBL" id="BHVY01000007">
    <property type="protein sequence ID" value="GIJ90539.1"/>
    <property type="molecule type" value="Genomic_DNA"/>
</dbReference>
<sequence length="400" mass="43622">MLAGIKPTQSNKLHAFVSYLVETLARILSAVRGYVFASWINILLPCVPAGFAVKYSGCSAPVIFAINFLAIFPASELLGLALKRIQRRLNTSLWALLYSSFGNAVQLITSILLLRSRQIRTLQMSLIGGILSNMHLMLGLSFLIGGIRYSEACFNTFVAAEMGALLLLAITGIIIPTATELLAKPTDGGVLRQSRALSVVFLAVYCCFLYFQFRSHSELFGPPDYDFPDEAGNSQDLERGEAEGEPEQQEESIVFPITVMAISTTLIGFHGLFATDNLEALMHQTGMTETFVGIVLLPLLTNDSEPVKAAAKGEMDICLLSTVGKCVQTTFLIIPVIVILGWIMQVDNMTLSFDGFEIATLFASVIYINVLISNGKSNWLEGIALIAMFMAISIAAFYIE</sequence>
<keyword evidence="3 10" id="KW-0813">Transport</keyword>
<evidence type="ECO:0000259" key="12">
    <source>
        <dbReference type="Pfam" id="PF01699"/>
    </source>
</evidence>
<protein>
    <recommendedName>
        <fullName evidence="10">Vacuolar calcium ion transporter</fullName>
    </recommendedName>
</protein>
<evidence type="ECO:0000256" key="4">
    <source>
        <dbReference type="ARBA" id="ARBA00022568"/>
    </source>
</evidence>
<dbReference type="InterPro" id="IPR004798">
    <property type="entry name" value="CAX-like"/>
</dbReference>
<evidence type="ECO:0000256" key="10">
    <source>
        <dbReference type="RuleBase" id="RU365028"/>
    </source>
</evidence>
<evidence type="ECO:0000313" key="14">
    <source>
        <dbReference type="Proteomes" id="UP001043456"/>
    </source>
</evidence>
<dbReference type="Pfam" id="PF01699">
    <property type="entry name" value="Na_Ca_ex"/>
    <property type="match status" value="2"/>
</dbReference>
<evidence type="ECO:0000256" key="8">
    <source>
        <dbReference type="ARBA" id="ARBA00023065"/>
    </source>
</evidence>
<comment type="similarity">
    <text evidence="2 10">Belongs to the Ca(2+):cation antiporter (CaCA) (TC 2.A.19) family.</text>
</comment>
<feature type="transmembrane region" description="Helical" evidence="10">
    <location>
        <begin position="162"/>
        <end position="183"/>
    </location>
</feature>
<evidence type="ECO:0000256" key="5">
    <source>
        <dbReference type="ARBA" id="ARBA00022692"/>
    </source>
</evidence>
<feature type="transmembrane region" description="Helical" evidence="10">
    <location>
        <begin position="126"/>
        <end position="150"/>
    </location>
</feature>
<dbReference type="PANTHER" id="PTHR31503">
    <property type="entry name" value="VACUOLAR CALCIUM ION TRANSPORTER"/>
    <property type="match status" value="1"/>
</dbReference>
<feature type="transmembrane region" description="Helical" evidence="10">
    <location>
        <begin position="34"/>
        <end position="53"/>
    </location>
</feature>
<feature type="transmembrane region" description="Helical" evidence="10">
    <location>
        <begin position="355"/>
        <end position="372"/>
    </location>
</feature>
<feature type="transmembrane region" description="Helical" evidence="10">
    <location>
        <begin position="195"/>
        <end position="213"/>
    </location>
</feature>
<comment type="caution">
    <text evidence="10">Lacks conserved residue(s) required for the propagation of feature annotation.</text>
</comment>
<accession>A0A9P3BMP9</accession>
<comment type="caution">
    <text evidence="13">The sequence shown here is derived from an EMBL/GenBank/DDBJ whole genome shotgun (WGS) entry which is preliminary data.</text>
</comment>
<dbReference type="GO" id="GO:0000329">
    <property type="term" value="C:fungal-type vacuole membrane"/>
    <property type="evidence" value="ECO:0007669"/>
    <property type="project" value="TreeGrafter"/>
</dbReference>
<keyword evidence="10" id="KW-0926">Vacuole</keyword>
<dbReference type="InterPro" id="IPR004837">
    <property type="entry name" value="NaCa_Exmemb"/>
</dbReference>
<dbReference type="GO" id="GO:0006874">
    <property type="term" value="P:intracellular calcium ion homeostasis"/>
    <property type="evidence" value="ECO:0007669"/>
    <property type="project" value="TreeGrafter"/>
</dbReference>
<dbReference type="GeneID" id="67008106"/>
<feature type="transmembrane region" description="Helical" evidence="10">
    <location>
        <begin position="317"/>
        <end position="343"/>
    </location>
</feature>
<dbReference type="Proteomes" id="UP001043456">
    <property type="component" value="Unassembled WGS sequence"/>
</dbReference>
<evidence type="ECO:0000256" key="11">
    <source>
        <dbReference type="SAM" id="MobiDB-lite"/>
    </source>
</evidence>
<keyword evidence="4 10" id="KW-0109">Calcium transport</keyword>
<comment type="function">
    <text evidence="10">Has a role in promoting intracellular calcium ion sequestration via the exchange of calcium ions for hydrogen ions across the vacuolar membrane. Involved also in manganese ion homeostasis via its uptake into the vacuole.</text>
</comment>
<feature type="transmembrane region" description="Helical" evidence="10">
    <location>
        <begin position="253"/>
        <end position="273"/>
    </location>
</feature>
<comment type="subcellular location">
    <subcellularLocation>
        <location evidence="1">Endomembrane system</location>
        <topology evidence="1">Multi-pass membrane protein</topology>
    </subcellularLocation>
    <subcellularLocation>
        <location evidence="10">Vacuole membrane</location>
    </subcellularLocation>
</comment>
<dbReference type="PANTHER" id="PTHR31503:SF20">
    <property type="entry name" value="CA(2+)_H(+) EXCHANGER, PUTATIVE (EUROFUNG)-RELATED"/>
    <property type="match status" value="1"/>
</dbReference>
<feature type="region of interest" description="Disordered" evidence="11">
    <location>
        <begin position="230"/>
        <end position="249"/>
    </location>
</feature>
<feature type="domain" description="Sodium/calcium exchanger membrane region" evidence="12">
    <location>
        <begin position="258"/>
        <end position="394"/>
    </location>
</feature>
<dbReference type="NCBIfam" id="TIGR00378">
    <property type="entry name" value="cax"/>
    <property type="match status" value="1"/>
</dbReference>
<evidence type="ECO:0000256" key="2">
    <source>
        <dbReference type="ARBA" id="ARBA00008170"/>
    </source>
</evidence>
<feature type="transmembrane region" description="Helical" evidence="10">
    <location>
        <begin position="379"/>
        <end position="399"/>
    </location>
</feature>
<organism evidence="13 14">
    <name type="scientific">Aspergillus pseudoviridinutans</name>
    <dbReference type="NCBI Taxonomy" id="1517512"/>
    <lineage>
        <taxon>Eukaryota</taxon>
        <taxon>Fungi</taxon>
        <taxon>Dikarya</taxon>
        <taxon>Ascomycota</taxon>
        <taxon>Pezizomycotina</taxon>
        <taxon>Eurotiomycetes</taxon>
        <taxon>Eurotiomycetidae</taxon>
        <taxon>Eurotiales</taxon>
        <taxon>Aspergillaceae</taxon>
        <taxon>Aspergillus</taxon>
        <taxon>Aspergillus subgen. Fumigati</taxon>
    </lineage>
</organism>
<feature type="transmembrane region" description="Helical" evidence="10">
    <location>
        <begin position="60"/>
        <end position="81"/>
    </location>
</feature>
<dbReference type="RefSeq" id="XP_043161285.1">
    <property type="nucleotide sequence ID" value="XM_043305350.1"/>
</dbReference>
<name>A0A9P3BMP9_9EURO</name>
<keyword evidence="8 10" id="KW-0406">Ion transport</keyword>
<proteinExistence type="inferred from homology"/>
<dbReference type="GO" id="GO:0015369">
    <property type="term" value="F:calcium:proton antiporter activity"/>
    <property type="evidence" value="ECO:0007669"/>
    <property type="project" value="UniProtKB-UniRule"/>
</dbReference>
<dbReference type="OrthoDB" id="1699231at2759"/>
<keyword evidence="5 10" id="KW-0812">Transmembrane</keyword>
<dbReference type="InterPro" id="IPR044880">
    <property type="entry name" value="NCX_ion-bd_dom_sf"/>
</dbReference>
<gene>
    <name evidence="13" type="ORF">Asppvi_009496</name>
</gene>
<keyword evidence="10" id="KW-0050">Antiport</keyword>
<dbReference type="Gene3D" id="1.20.1420.30">
    <property type="entry name" value="NCX, central ion-binding region"/>
    <property type="match status" value="1"/>
</dbReference>
<feature type="domain" description="Sodium/calcium exchanger membrane region" evidence="12">
    <location>
        <begin position="60"/>
        <end position="213"/>
    </location>
</feature>
<dbReference type="AlphaFoldDB" id="A0A9P3BMP9"/>
<evidence type="ECO:0000256" key="9">
    <source>
        <dbReference type="ARBA" id="ARBA00023136"/>
    </source>
</evidence>
<evidence type="ECO:0000256" key="6">
    <source>
        <dbReference type="ARBA" id="ARBA00022837"/>
    </source>
</evidence>
<evidence type="ECO:0000256" key="7">
    <source>
        <dbReference type="ARBA" id="ARBA00022989"/>
    </source>
</evidence>
<keyword evidence="7 10" id="KW-1133">Transmembrane helix</keyword>